<keyword evidence="1" id="KW-0812">Transmembrane</keyword>
<dbReference type="Proteomes" id="UP001139031">
    <property type="component" value="Unassembled WGS sequence"/>
</dbReference>
<evidence type="ECO:0000313" key="2">
    <source>
        <dbReference type="EMBL" id="MBZ5711172.1"/>
    </source>
</evidence>
<keyword evidence="1" id="KW-1133">Transmembrane helix</keyword>
<dbReference type="RefSeq" id="WP_224192945.1">
    <property type="nucleotide sequence ID" value="NZ_JAIRAU010000024.1"/>
</dbReference>
<feature type="transmembrane region" description="Helical" evidence="1">
    <location>
        <begin position="55"/>
        <end position="73"/>
    </location>
</feature>
<feature type="transmembrane region" description="Helical" evidence="1">
    <location>
        <begin position="166"/>
        <end position="186"/>
    </location>
</feature>
<evidence type="ECO:0000313" key="3">
    <source>
        <dbReference type="Proteomes" id="UP001139031"/>
    </source>
</evidence>
<protein>
    <submittedName>
        <fullName evidence="2">Uncharacterized protein</fullName>
    </submittedName>
</protein>
<keyword evidence="3" id="KW-1185">Reference proteome</keyword>
<organism evidence="2 3">
    <name type="scientific">Nannocystis pusilla</name>
    <dbReference type="NCBI Taxonomy" id="889268"/>
    <lineage>
        <taxon>Bacteria</taxon>
        <taxon>Pseudomonadati</taxon>
        <taxon>Myxococcota</taxon>
        <taxon>Polyangia</taxon>
        <taxon>Nannocystales</taxon>
        <taxon>Nannocystaceae</taxon>
        <taxon>Nannocystis</taxon>
    </lineage>
</organism>
<reference evidence="2" key="1">
    <citation type="submission" date="2021-08" db="EMBL/GenBank/DDBJ databases">
        <authorList>
            <person name="Stevens D.C."/>
        </authorList>
    </citation>
    <scope>NUCLEOTIDE SEQUENCE</scope>
    <source>
        <strain evidence="2">DSM 53165</strain>
    </source>
</reference>
<name>A0ABS7TSG6_9BACT</name>
<feature type="transmembrane region" description="Helical" evidence="1">
    <location>
        <begin position="230"/>
        <end position="255"/>
    </location>
</feature>
<feature type="transmembrane region" description="Helical" evidence="1">
    <location>
        <begin position="122"/>
        <end position="146"/>
    </location>
</feature>
<feature type="transmembrane region" description="Helical" evidence="1">
    <location>
        <begin position="267"/>
        <end position="288"/>
    </location>
</feature>
<comment type="caution">
    <text evidence="2">The sequence shown here is derived from an EMBL/GenBank/DDBJ whole genome shotgun (WGS) entry which is preliminary data.</text>
</comment>
<sequence length="357" mass="36871">MTTTPSSTAGPPGPITAQRRTRTLTLAVGLAALSVLGLAVWLPPPADAGSQAVRGAGLFALLAFGFLLLAALLRRVQLGWHRSLRGLLVGAGEGVWRLSLRLWPRAPAADPHSPPMRLGERIALVAGLGLTALDVVLTTLLLRDVFPEPPYRFDLFGLLSPGAAEWSFYVAVAAFKAVLEVWFGVFDTIRGGGSTLRWFVLGGASAFDAALAASRGLVLAEQGLVGSSIMVSNIIFIGFGLAVPWVAAHTGGLLVGAMDGWLARLGVLRLISALPRIAVLAVVWLAAIALGAPAIALVLALGLLVAVWSALDDVIATILGHEDGAAALALPVEVLQAAEEPPASPPHAPLQMTGGVP</sequence>
<proteinExistence type="predicted"/>
<feature type="transmembrane region" description="Helical" evidence="1">
    <location>
        <begin position="24"/>
        <end position="43"/>
    </location>
</feature>
<feature type="transmembrane region" description="Helical" evidence="1">
    <location>
        <begin position="198"/>
        <end position="218"/>
    </location>
</feature>
<gene>
    <name evidence="2" type="ORF">K7C98_18145</name>
</gene>
<evidence type="ECO:0000256" key="1">
    <source>
        <dbReference type="SAM" id="Phobius"/>
    </source>
</evidence>
<keyword evidence="1" id="KW-0472">Membrane</keyword>
<accession>A0ABS7TSG6</accession>
<dbReference type="EMBL" id="JAIRAU010000024">
    <property type="protein sequence ID" value="MBZ5711172.1"/>
    <property type="molecule type" value="Genomic_DNA"/>
</dbReference>